<dbReference type="InterPro" id="IPR020828">
    <property type="entry name" value="GlycerAld_3-P_DH_NAD(P)-bd"/>
</dbReference>
<organism evidence="3">
    <name type="scientific">marine metagenome</name>
    <dbReference type="NCBI Taxonomy" id="408172"/>
    <lineage>
        <taxon>unclassified sequences</taxon>
        <taxon>metagenomes</taxon>
        <taxon>ecological metagenomes</taxon>
    </lineage>
</organism>
<gene>
    <name evidence="3" type="ORF">METZ01_LOCUS331194</name>
</gene>
<protein>
    <recommendedName>
        <fullName evidence="2">Glyceraldehyde 3-phosphate dehydrogenase NAD(P) binding domain-containing protein</fullName>
    </recommendedName>
</protein>
<dbReference type="InterPro" id="IPR036291">
    <property type="entry name" value="NAD(P)-bd_dom_sf"/>
</dbReference>
<sequence>MTVKIGINGLGRIGRMIIRSLIENNNNNIEIKHINSRSNSEVVSSLLKYDSIHGKFNCEIKYGDNYLNINGKKITFSQHSNLNEIKWKKFGVDYVLECTGKFNSKDKLNTHIKNGAKKVIVSAPCKNA</sequence>
<dbReference type="EMBL" id="UINC01110676">
    <property type="protein sequence ID" value="SVC78340.1"/>
    <property type="molecule type" value="Genomic_DNA"/>
</dbReference>
<evidence type="ECO:0000313" key="3">
    <source>
        <dbReference type="EMBL" id="SVC78340.1"/>
    </source>
</evidence>
<dbReference type="GO" id="GO:0016620">
    <property type="term" value="F:oxidoreductase activity, acting on the aldehyde or oxo group of donors, NAD or NADP as acceptor"/>
    <property type="evidence" value="ECO:0007669"/>
    <property type="project" value="InterPro"/>
</dbReference>
<dbReference type="Pfam" id="PF00044">
    <property type="entry name" value="Gp_dh_N"/>
    <property type="match status" value="1"/>
</dbReference>
<dbReference type="PANTHER" id="PTHR43148">
    <property type="entry name" value="GLYCERALDEHYDE-3-PHOSPHATE DEHYDROGENASE 2"/>
    <property type="match status" value="1"/>
</dbReference>
<dbReference type="SMART" id="SM00846">
    <property type="entry name" value="Gp_dh_N"/>
    <property type="match status" value="1"/>
</dbReference>
<proteinExistence type="predicted"/>
<feature type="domain" description="Glyceraldehyde 3-phosphate dehydrogenase NAD(P) binding" evidence="2">
    <location>
        <begin position="3"/>
        <end position="128"/>
    </location>
</feature>
<name>A0A382Q009_9ZZZZ</name>
<feature type="non-terminal residue" evidence="3">
    <location>
        <position position="128"/>
    </location>
</feature>
<dbReference type="InterPro" id="IPR020831">
    <property type="entry name" value="GlycerAld/Erythrose_P_DH"/>
</dbReference>
<keyword evidence="1" id="KW-0560">Oxidoreductase</keyword>
<accession>A0A382Q009</accession>
<evidence type="ECO:0000256" key="1">
    <source>
        <dbReference type="ARBA" id="ARBA00023002"/>
    </source>
</evidence>
<reference evidence="3" key="1">
    <citation type="submission" date="2018-05" db="EMBL/GenBank/DDBJ databases">
        <authorList>
            <person name="Lanie J.A."/>
            <person name="Ng W.-L."/>
            <person name="Kazmierczak K.M."/>
            <person name="Andrzejewski T.M."/>
            <person name="Davidsen T.M."/>
            <person name="Wayne K.J."/>
            <person name="Tettelin H."/>
            <person name="Glass J.I."/>
            <person name="Rusch D."/>
            <person name="Podicherti R."/>
            <person name="Tsui H.-C.T."/>
            <person name="Winkler M.E."/>
        </authorList>
    </citation>
    <scope>NUCLEOTIDE SEQUENCE</scope>
</reference>
<dbReference type="GO" id="GO:0051287">
    <property type="term" value="F:NAD binding"/>
    <property type="evidence" value="ECO:0007669"/>
    <property type="project" value="InterPro"/>
</dbReference>
<dbReference type="SUPFAM" id="SSF51735">
    <property type="entry name" value="NAD(P)-binding Rossmann-fold domains"/>
    <property type="match status" value="1"/>
</dbReference>
<evidence type="ECO:0000259" key="2">
    <source>
        <dbReference type="SMART" id="SM00846"/>
    </source>
</evidence>
<dbReference type="FunFam" id="3.40.50.720:FF:000001">
    <property type="entry name" value="Glyceraldehyde-3-phosphate dehydrogenase"/>
    <property type="match status" value="1"/>
</dbReference>
<dbReference type="AlphaFoldDB" id="A0A382Q009"/>
<dbReference type="Gene3D" id="3.40.50.720">
    <property type="entry name" value="NAD(P)-binding Rossmann-like Domain"/>
    <property type="match status" value="1"/>
</dbReference>